<evidence type="ECO:0000256" key="1">
    <source>
        <dbReference type="SAM" id="MobiDB-lite"/>
    </source>
</evidence>
<feature type="domain" description="AsmA" evidence="2">
    <location>
        <begin position="400"/>
        <end position="690"/>
    </location>
</feature>
<organism evidence="3 4">
    <name type="scientific">Hyphomonas jannaschiana VP2</name>
    <dbReference type="NCBI Taxonomy" id="1280952"/>
    <lineage>
        <taxon>Bacteria</taxon>
        <taxon>Pseudomonadati</taxon>
        <taxon>Pseudomonadota</taxon>
        <taxon>Alphaproteobacteria</taxon>
        <taxon>Hyphomonadales</taxon>
        <taxon>Hyphomonadaceae</taxon>
        <taxon>Hyphomonas</taxon>
    </lineage>
</organism>
<feature type="region of interest" description="Disordered" evidence="1">
    <location>
        <begin position="124"/>
        <end position="144"/>
    </location>
</feature>
<evidence type="ECO:0000313" key="4">
    <source>
        <dbReference type="Proteomes" id="UP000024816"/>
    </source>
</evidence>
<keyword evidence="4" id="KW-1185">Reference proteome</keyword>
<dbReference type="EMBL" id="ARYJ01000002">
    <property type="protein sequence ID" value="KCZ90499.1"/>
    <property type="molecule type" value="Genomic_DNA"/>
</dbReference>
<reference evidence="3 4" key="1">
    <citation type="journal article" date="2014" name="Antonie Van Leeuwenhoek">
        <title>Hyphomonas beringensis sp. nov. and Hyphomonas chukchiensis sp. nov., isolated from surface seawater of the Bering Sea and Chukchi Sea.</title>
        <authorList>
            <person name="Li C."/>
            <person name="Lai Q."/>
            <person name="Li G."/>
            <person name="Dong C."/>
            <person name="Wang J."/>
            <person name="Liao Y."/>
            <person name="Shao Z."/>
        </authorList>
    </citation>
    <scope>NUCLEOTIDE SEQUENCE [LARGE SCALE GENOMIC DNA]</scope>
    <source>
        <strain evidence="3 4">VP2</strain>
    </source>
</reference>
<feature type="domain" description="AsmA" evidence="2">
    <location>
        <begin position="4"/>
        <end position="187"/>
    </location>
</feature>
<dbReference type="AlphaFoldDB" id="A0A059FIP9"/>
<dbReference type="InterPro" id="IPR007844">
    <property type="entry name" value="AsmA"/>
</dbReference>
<gene>
    <name evidence="3" type="ORF">HJA_04691</name>
</gene>
<dbReference type="PANTHER" id="PTHR30441">
    <property type="entry name" value="DUF748 DOMAIN-CONTAINING PROTEIN"/>
    <property type="match status" value="1"/>
</dbReference>
<dbReference type="STRING" id="1280952.HJA_04691"/>
<dbReference type="PATRIC" id="fig|1280952.3.peg.930"/>
<feature type="compositionally biased region" description="Low complexity" evidence="1">
    <location>
        <begin position="795"/>
        <end position="808"/>
    </location>
</feature>
<dbReference type="GO" id="GO:0005886">
    <property type="term" value="C:plasma membrane"/>
    <property type="evidence" value="ECO:0007669"/>
    <property type="project" value="TreeGrafter"/>
</dbReference>
<dbReference type="Proteomes" id="UP000024816">
    <property type="component" value="Unassembled WGS sequence"/>
</dbReference>
<dbReference type="RefSeq" id="WP_035578745.1">
    <property type="nucleotide sequence ID" value="NZ_ARYJ01000002.1"/>
</dbReference>
<dbReference type="OrthoDB" id="5439561at2"/>
<dbReference type="eggNOG" id="COG2982">
    <property type="taxonomic scope" value="Bacteria"/>
</dbReference>
<dbReference type="InterPro" id="IPR052894">
    <property type="entry name" value="AsmA-related"/>
</dbReference>
<evidence type="ECO:0000313" key="3">
    <source>
        <dbReference type="EMBL" id="KCZ90499.1"/>
    </source>
</evidence>
<accession>A0A059FIP9</accession>
<dbReference type="Pfam" id="PF05170">
    <property type="entry name" value="AsmA"/>
    <property type="match status" value="2"/>
</dbReference>
<dbReference type="PANTHER" id="PTHR30441:SF4">
    <property type="entry name" value="PROTEIN ASMA"/>
    <property type="match status" value="1"/>
</dbReference>
<sequence length="848" mass="87469">MKRIFLILAGIVGLLLVAALTVPFFVPKSVYKTQIEKAATGALKRDVVLTGDVSVSVFPRISASVGGVTVANPEGFSAPNMIEAGELRGSVKWMPLLSRRVEVQELSFVDANVQLEKLADGQTNWEFGSGDTEQPAQSGEGGGVSASIAKASLKNASLTYTDREAGTEYALKDLNLDASMQGFDKPLKARADGIFQDQAFDIDLAVDTPELLQSGQPAKIDATFDSKLAKGKFGGAVTLGDAPALDGTFSLNAPDLAAVADFASLDLPVNLAPLGAGDMSGTVSGPFDALMIKFDGLDLKSDLLDLGFTGSVDLKETPVVDGQLQAAASNTGELLKQMGIEVPAEDALEKVDIASKVSGPADALSLTGLDIKHSGALLNASYKGQASLAGDGSIKGTIDASSNELRALLKAADVEMPEGDTLKTFSTAGDISGSFKKLSISNLNFALDDIRATGTAGLNLGGAKPQLTGDLDMGELDLSPFLAAEDQEKKPQQPMQGWSTEPLDLAGLNAVNANLKIKTSTLTLGNVVLKDARMDVVLKNGKLKADLPAFNAFGGSWAGKMNLDASAAKPALSLDMTGDSVGVSSLLGTLAGFDKLTGTGSFAVSATSSGTSIDEIMKGLNGELSTKLNDGAIKGLNVAQLVRSKDSLLQAVTSGQLQSLDFASALSPEAKTDFSSFDTVLSVKNGVANVDLMKLLSPVLGIDGTGNINLGGQTLDLRLATSIDKKGQGSGSVVQLNGIPVPIRLSGSWNKPKVTPDLSGVTNHLKQDLTGQLLEGITGKSGSSGGANPLADILGTSGSTKPDTSSTDDAADTPAKEETPEDLAEQAAREAIGGLLFGKKKPEDKPDE</sequence>
<protein>
    <submittedName>
        <fullName evidence="3">AsmA family protein</fullName>
    </submittedName>
</protein>
<name>A0A059FIP9_9PROT</name>
<dbReference type="GO" id="GO:0090313">
    <property type="term" value="P:regulation of protein targeting to membrane"/>
    <property type="evidence" value="ECO:0007669"/>
    <property type="project" value="TreeGrafter"/>
</dbReference>
<proteinExistence type="predicted"/>
<feature type="region of interest" description="Disordered" evidence="1">
    <location>
        <begin position="776"/>
        <end position="848"/>
    </location>
</feature>
<evidence type="ECO:0000259" key="2">
    <source>
        <dbReference type="Pfam" id="PF05170"/>
    </source>
</evidence>
<feature type="compositionally biased region" description="Polar residues" evidence="1">
    <location>
        <begin position="124"/>
        <end position="137"/>
    </location>
</feature>
<comment type="caution">
    <text evidence="3">The sequence shown here is derived from an EMBL/GenBank/DDBJ whole genome shotgun (WGS) entry which is preliminary data.</text>
</comment>